<gene>
    <name evidence="2" type="ORF">JMA_37450</name>
</gene>
<evidence type="ECO:0000313" key="2">
    <source>
        <dbReference type="EMBL" id="AJD93063.1"/>
    </source>
</evidence>
<geneLocation type="plasmid" evidence="3"/>
<evidence type="ECO:0000256" key="1">
    <source>
        <dbReference type="SAM" id="Coils"/>
    </source>
</evidence>
<protein>
    <submittedName>
        <fullName evidence="2">Uncharacterized protein</fullName>
    </submittedName>
</protein>
<dbReference type="Proteomes" id="UP000031449">
    <property type="component" value="Plasmid unnamed"/>
</dbReference>
<accession>A0A0B5AWV6</accession>
<keyword evidence="1" id="KW-0175">Coiled coil</keyword>
<name>A0A0B5AWV6_9BACL</name>
<evidence type="ECO:0000313" key="3">
    <source>
        <dbReference type="Proteomes" id="UP000031449"/>
    </source>
</evidence>
<dbReference type="BioCyc" id="JESP1508404:G14D9-13029-MONOMER"/>
<proteinExistence type="predicted"/>
<keyword evidence="2" id="KW-0614">Plasmid</keyword>
<organism evidence="2 3">
    <name type="scientific">Jeotgalibacillus malaysiensis</name>
    <dbReference type="NCBI Taxonomy" id="1508404"/>
    <lineage>
        <taxon>Bacteria</taxon>
        <taxon>Bacillati</taxon>
        <taxon>Bacillota</taxon>
        <taxon>Bacilli</taxon>
        <taxon>Bacillales</taxon>
        <taxon>Caryophanaceae</taxon>
        <taxon>Jeotgalibacillus</taxon>
    </lineage>
</organism>
<keyword evidence="3" id="KW-1185">Reference proteome</keyword>
<dbReference type="AlphaFoldDB" id="A0A0B5AWV6"/>
<dbReference type="EMBL" id="CP009417">
    <property type="protein sequence ID" value="AJD93063.1"/>
    <property type="molecule type" value="Genomic_DNA"/>
</dbReference>
<feature type="coiled-coil region" evidence="1">
    <location>
        <begin position="174"/>
        <end position="201"/>
    </location>
</feature>
<reference evidence="2 3" key="1">
    <citation type="submission" date="2014-08" db="EMBL/GenBank/DDBJ databases">
        <title>Complete genome of a marine bacteria Jeotgalibacillus malaysiensis.</title>
        <authorList>
            <person name="Yaakop A.S."/>
            <person name="Chan K.-G."/>
            <person name="Goh K.M."/>
        </authorList>
    </citation>
    <scope>NUCLEOTIDE SEQUENCE [LARGE SCALE GENOMIC DNA]</scope>
    <source>
        <strain evidence="2 3">D5</strain>
        <plasmid evidence="3">Plasmid</plasmid>
    </source>
</reference>
<dbReference type="KEGG" id="jeo:JMA_37450"/>
<dbReference type="HOGENOM" id="CLU_1003909_0_0_9"/>
<sequence>MMEKGLNVTPETMEEVIEAIGQAFRREAEEEHAESCAKYIEKYGKQLLDPEAFHALVSFDSEEMQELLILNLLNGEQIVKGLQYTDEQLYQLEFLYKYYHYMENHLDKLFERYEGVPFSTDKTRYVLRLYKNEIITGEQQLFSEEKEFWVPKAGSAEAWLSFTKSLPGLYVGDADDYLKSREVLIKELEETLQEKKETQHRFLTSSPYCQKQDEQKKKREVVTVYSFKHGEEILDIIQKENGEVRYTLTVDGKRYSRKEQKEGLFPDWVTTILNELP</sequence>